<dbReference type="SUPFAM" id="SSF52518">
    <property type="entry name" value="Thiamin diphosphate-binding fold (THDP-binding)"/>
    <property type="match status" value="2"/>
</dbReference>
<name>A0ABU5EDN1_9PROT</name>
<dbReference type="PANTHER" id="PTHR48084">
    <property type="entry name" value="2-OXOGLUTARATE OXIDOREDUCTASE SUBUNIT KORB-RELATED"/>
    <property type="match status" value="1"/>
</dbReference>
<feature type="domain" description="DUF6537" evidence="3">
    <location>
        <begin position="939"/>
        <end position="1138"/>
    </location>
</feature>
<dbReference type="InterPro" id="IPR051457">
    <property type="entry name" value="2-oxoacid:Fd_oxidoreductase"/>
</dbReference>
<protein>
    <submittedName>
        <fullName evidence="4">Indolepyruvate ferredoxin oxidoreductase family protein</fullName>
    </submittedName>
</protein>
<evidence type="ECO:0000259" key="2">
    <source>
        <dbReference type="Pfam" id="PF01558"/>
    </source>
</evidence>
<keyword evidence="1" id="KW-0560">Oxidoreductase</keyword>
<evidence type="ECO:0000313" key="5">
    <source>
        <dbReference type="Proteomes" id="UP001279642"/>
    </source>
</evidence>
<evidence type="ECO:0000313" key="4">
    <source>
        <dbReference type="EMBL" id="MDY0884160.1"/>
    </source>
</evidence>
<dbReference type="InterPro" id="IPR002869">
    <property type="entry name" value="Pyrv_flavodox_OxRed_cen"/>
</dbReference>
<organism evidence="4 5">
    <name type="scientific">Dongia soli</name>
    <dbReference type="NCBI Taxonomy" id="600628"/>
    <lineage>
        <taxon>Bacteria</taxon>
        <taxon>Pseudomonadati</taxon>
        <taxon>Pseudomonadota</taxon>
        <taxon>Alphaproteobacteria</taxon>
        <taxon>Rhodospirillales</taxon>
        <taxon>Dongiaceae</taxon>
        <taxon>Dongia</taxon>
    </lineage>
</organism>
<accession>A0ABU5EDN1</accession>
<dbReference type="InterPro" id="IPR029061">
    <property type="entry name" value="THDP-binding"/>
</dbReference>
<feature type="domain" description="Pyruvate/ketoisovalerate oxidoreductase catalytic" evidence="2">
    <location>
        <begin position="727"/>
        <end position="913"/>
    </location>
</feature>
<dbReference type="EMBL" id="JAXCLW010000004">
    <property type="protein sequence ID" value="MDY0884160.1"/>
    <property type="molecule type" value="Genomic_DNA"/>
</dbReference>
<dbReference type="Pfam" id="PF01558">
    <property type="entry name" value="POR"/>
    <property type="match status" value="1"/>
</dbReference>
<dbReference type="SUPFAM" id="SSF52922">
    <property type="entry name" value="TK C-terminal domain-like"/>
    <property type="match status" value="1"/>
</dbReference>
<dbReference type="InterPro" id="IPR046667">
    <property type="entry name" value="DUF6537"/>
</dbReference>
<sequence>MAPRSVSLDDKYIRDDEPVYLTGTQALVRLPMLQRQRDHDAGLNTAGYVTGYRGSPLGGIDLAMGQAHRFLNQHQIRFQPGVNEELAATAIWGSQQTGLFGDGKYEGVFGLWYGKGPGVDRSGDALRHANLAGTAPYGGVLALAGDDHICKSSTTAHQSDYALMDANIPLLYPADIREVLTFGLYGWAMSRFTGCWIGMKMVAETTDVATSVLIAETLPSLSLPDDVAMPPGGLNIRLPTSPFAQAQALEQERILLEYRLPAVAAFARRNPLDRLEMDGPGRRLGIVTCGKSYLDTRQALDLLGLDQAKARELGISLYKVAQTWPLEPSGIRRFASGLDEILVVEEKRAFIEHQLRQLLYDLPVAQRPRILGKTDETGAILLPAAGELTPEMIARVLAGRLARFHRDPDIETRLARIEAHERSQVGYEPALKRHAYFCSGCPHSSSTKVPAGSRALAGIGCHFMAQWMDRDTATYTQMGAEGATWIGQAPFSNTPHVFQNIGDGTYFHSGLLSIRAAIAAGVTMTFKILFNDAVAMTGGQPLDGQLSPLRIARQLAAEGVARIAVVSEDPSRHDSAALPPGASLHHRDELDLVQRELREIEGVTAIVYDQTCAAEKRRRRKRGQMTDPARRVFINEAVCEGCGDCSRTSNCLSILPVATAFGRKRQIDQSSCNKDFSCLEGFCPSFVTVEGGKLRKPRPVTTAETALPVPTAPALDTPYNILITGIGGTGVVTIGALIGMAAHLEGTACSVMDQTGLAQKGGAVVSHIRLAAHRDQLAAVRLAGGEADLLLGCDLVVSVAPENLSRLDRSRSHAVINSHEVVTGGFTRDPDFDLASDEITSALRQAAGRDRVDFLDATRLATALLGDAIASNCLLLGYAFQKGLLPVSADAILQAIELNGTAVEMNKQAFLWGRRAAIDQAAAEQAAYPADQQTSPVTLAEIVAHRSAHLVAYQNAAYAERYRALVDAVATAEGQKTPALDDLARSVAVNYAKLLAYKDEYEVARLYTDGEFQARLNRQFDGAYKLKLHLAPPLLARPDPQTGHPHKRAFGPWIWPCLRMLAGLRGLRGTAFDPFGRTAERRAERRLIADYELLIEDIIAGLTPDNHAAAVQLAGLPSRIRGFGHVKAEAMKTAAEHQAALLAVFHRPAKTSRAAQ</sequence>
<dbReference type="InterPro" id="IPR019752">
    <property type="entry name" value="Pyrv/ketoisovalerate_OxRed_cat"/>
</dbReference>
<dbReference type="CDD" id="cd07034">
    <property type="entry name" value="TPP_PYR_PFOR_IOR-alpha_like"/>
    <property type="match status" value="1"/>
</dbReference>
<dbReference type="Gene3D" id="3.40.50.970">
    <property type="match status" value="1"/>
</dbReference>
<reference evidence="4 5" key="1">
    <citation type="journal article" date="2016" name="Antonie Van Leeuwenhoek">
        <title>Dongia soli sp. nov., isolated from soil from Dokdo, Korea.</title>
        <authorList>
            <person name="Kim D.U."/>
            <person name="Lee H."/>
            <person name="Kim H."/>
            <person name="Kim S.G."/>
            <person name="Ka J.O."/>
        </authorList>
    </citation>
    <scope>NUCLEOTIDE SEQUENCE [LARGE SCALE GENOMIC DNA]</scope>
    <source>
        <strain evidence="4 5">D78</strain>
    </source>
</reference>
<dbReference type="InterPro" id="IPR009014">
    <property type="entry name" value="Transketo_C/PFOR_II"/>
</dbReference>
<dbReference type="Gene3D" id="3.40.920.10">
    <property type="entry name" value="Pyruvate-ferredoxin oxidoreductase, PFOR, domain III"/>
    <property type="match status" value="1"/>
</dbReference>
<gene>
    <name evidence="4" type="ORF">SMD27_15040</name>
</gene>
<dbReference type="PANTHER" id="PTHR48084:SF3">
    <property type="entry name" value="SUBUNIT OF PYRUVATE:FLAVODOXIN OXIDOREDUCTASE"/>
    <property type="match status" value="1"/>
</dbReference>
<evidence type="ECO:0000259" key="3">
    <source>
        <dbReference type="Pfam" id="PF20169"/>
    </source>
</evidence>
<dbReference type="RefSeq" id="WP_320509231.1">
    <property type="nucleotide sequence ID" value="NZ_JAXCLW010000004.1"/>
</dbReference>
<dbReference type="NCBIfam" id="NF009588">
    <property type="entry name" value="PRK13029.1"/>
    <property type="match status" value="1"/>
</dbReference>
<dbReference type="NCBIfam" id="NF009589">
    <property type="entry name" value="PRK13030.1"/>
    <property type="match status" value="1"/>
</dbReference>
<keyword evidence="5" id="KW-1185">Reference proteome</keyword>
<proteinExistence type="predicted"/>
<dbReference type="Proteomes" id="UP001279642">
    <property type="component" value="Unassembled WGS sequence"/>
</dbReference>
<dbReference type="InterPro" id="IPR002880">
    <property type="entry name" value="Pyrv_Fd/Flavodoxin_OxRdtase_N"/>
</dbReference>
<comment type="caution">
    <text evidence="4">The sequence shown here is derived from an EMBL/GenBank/DDBJ whole genome shotgun (WGS) entry which is preliminary data.</text>
</comment>
<evidence type="ECO:0000256" key="1">
    <source>
        <dbReference type="ARBA" id="ARBA00023002"/>
    </source>
</evidence>
<dbReference type="Pfam" id="PF20169">
    <property type="entry name" value="DUF6537"/>
    <property type="match status" value="1"/>
</dbReference>
<dbReference type="SUPFAM" id="SSF53323">
    <property type="entry name" value="Pyruvate-ferredoxin oxidoreductase, PFOR, domain III"/>
    <property type="match status" value="1"/>
</dbReference>